<dbReference type="InterPro" id="IPR051136">
    <property type="entry name" value="Intracellular_Lectin-GPT"/>
</dbReference>
<dbReference type="Pfam" id="PF03388">
    <property type="entry name" value="Lectin_leg-like"/>
    <property type="match status" value="1"/>
</dbReference>
<keyword evidence="2 6" id="KW-0812">Transmembrane</keyword>
<evidence type="ECO:0000256" key="6">
    <source>
        <dbReference type="SAM" id="Phobius"/>
    </source>
</evidence>
<evidence type="ECO:0000256" key="1">
    <source>
        <dbReference type="ARBA" id="ARBA00004479"/>
    </source>
</evidence>
<evidence type="ECO:0000256" key="3">
    <source>
        <dbReference type="ARBA" id="ARBA00022729"/>
    </source>
</evidence>
<keyword evidence="9" id="KW-1185">Reference proteome</keyword>
<evidence type="ECO:0000259" key="7">
    <source>
        <dbReference type="PROSITE" id="PS51328"/>
    </source>
</evidence>
<dbReference type="GO" id="GO:0006888">
    <property type="term" value="P:endoplasmic reticulum to Golgi vesicle-mediated transport"/>
    <property type="evidence" value="ECO:0007669"/>
    <property type="project" value="TreeGrafter"/>
</dbReference>
<evidence type="ECO:0000313" key="9">
    <source>
        <dbReference type="Proteomes" id="UP000765509"/>
    </source>
</evidence>
<keyword evidence="4 6" id="KW-1133">Transmembrane helix</keyword>
<feature type="domain" description="L-type lectin-like" evidence="7">
    <location>
        <begin position="129"/>
        <end position="352"/>
    </location>
</feature>
<dbReference type="GO" id="GO:0030134">
    <property type="term" value="C:COPII-coated ER to Golgi transport vesicle"/>
    <property type="evidence" value="ECO:0007669"/>
    <property type="project" value="TreeGrafter"/>
</dbReference>
<reference evidence="8" key="1">
    <citation type="submission" date="2021-03" db="EMBL/GenBank/DDBJ databases">
        <title>Draft genome sequence of rust myrtle Austropuccinia psidii MF-1, a brazilian biotype.</title>
        <authorList>
            <person name="Quecine M.C."/>
            <person name="Pachon D.M.R."/>
            <person name="Bonatelli M.L."/>
            <person name="Correr F.H."/>
            <person name="Franceschini L.M."/>
            <person name="Leite T.F."/>
            <person name="Margarido G.R.A."/>
            <person name="Almeida C.A."/>
            <person name="Ferrarezi J.A."/>
            <person name="Labate C.A."/>
        </authorList>
    </citation>
    <scope>NUCLEOTIDE SEQUENCE</scope>
    <source>
        <strain evidence="8">MF-1</strain>
    </source>
</reference>
<keyword evidence="5 6" id="KW-0472">Membrane</keyword>
<dbReference type="EMBL" id="AVOT02000804">
    <property type="protein sequence ID" value="MBW0464532.1"/>
    <property type="molecule type" value="Genomic_DNA"/>
</dbReference>
<dbReference type="InterPro" id="IPR013320">
    <property type="entry name" value="ConA-like_dom_sf"/>
</dbReference>
<feature type="transmembrane region" description="Helical" evidence="6">
    <location>
        <begin position="400"/>
        <end position="418"/>
    </location>
</feature>
<comment type="caution">
    <text evidence="8">The sequence shown here is derived from an EMBL/GenBank/DDBJ whole genome shotgun (WGS) entry which is preliminary data.</text>
</comment>
<dbReference type="GO" id="GO:0005789">
    <property type="term" value="C:endoplasmic reticulum membrane"/>
    <property type="evidence" value="ECO:0007669"/>
    <property type="project" value="TreeGrafter"/>
</dbReference>
<gene>
    <name evidence="8" type="ORF">O181_004247</name>
</gene>
<sequence length="429" mass="47853">MSKSYLYVGTGTCHHHVGQSVPVGCPRMHRCLRIRLSAGLGRRPAFSWHLRWLSAPTPICESNRRLIHRKLGHRAPRLAFAHLGTKYKGIINVIAISGHHGSIPSAASTEHGSKTLIKDRKIKGETEVTIPFKAYSVYSPYVDTDLQNRWFDFGGATVIETSRSIMLTQDRPSQAGYLWSRYPLPQPSFEIEIEFKIDGSSSVVYGDGLAIWLSKTPSQPGPVFGSIDHWDGFGVFIDTFANSRHTYSFPRIMGMHNDGYKSYDVGKDGESQEAGACSMHVRKADIPTKLKIHYVRGQFLEVLVQHSTWDEWEHCFTVMNYTLPQDPFLGFSAHTGEVSDAHEIISVSTNGLVYHPPNSPRPNPDKKHQSWHDGTAGGIGSGGLGFWGGAIAYLGWLIKWGTVLGCLGLVGFIGKKYFAQYQKETMKRF</sequence>
<organism evidence="8 9">
    <name type="scientific">Austropuccinia psidii MF-1</name>
    <dbReference type="NCBI Taxonomy" id="1389203"/>
    <lineage>
        <taxon>Eukaryota</taxon>
        <taxon>Fungi</taxon>
        <taxon>Dikarya</taxon>
        <taxon>Basidiomycota</taxon>
        <taxon>Pucciniomycotina</taxon>
        <taxon>Pucciniomycetes</taxon>
        <taxon>Pucciniales</taxon>
        <taxon>Sphaerophragmiaceae</taxon>
        <taxon>Austropuccinia</taxon>
    </lineage>
</organism>
<name>A0A9Q3GFL4_9BASI</name>
<dbReference type="Gene3D" id="2.60.120.200">
    <property type="match status" value="1"/>
</dbReference>
<comment type="subcellular location">
    <subcellularLocation>
        <location evidence="1">Membrane</location>
        <topology evidence="1">Single-pass type I membrane protein</topology>
    </subcellularLocation>
</comment>
<dbReference type="AlphaFoldDB" id="A0A9Q3GFL4"/>
<evidence type="ECO:0000256" key="5">
    <source>
        <dbReference type="ARBA" id="ARBA00023136"/>
    </source>
</evidence>
<dbReference type="CDD" id="cd07308">
    <property type="entry name" value="lectin_leg-like"/>
    <property type="match status" value="1"/>
</dbReference>
<evidence type="ECO:0000313" key="8">
    <source>
        <dbReference type="EMBL" id="MBW0464532.1"/>
    </source>
</evidence>
<dbReference type="GO" id="GO:0005537">
    <property type="term" value="F:D-mannose binding"/>
    <property type="evidence" value="ECO:0007669"/>
    <property type="project" value="TreeGrafter"/>
</dbReference>
<evidence type="ECO:0000256" key="4">
    <source>
        <dbReference type="ARBA" id="ARBA00022989"/>
    </source>
</evidence>
<proteinExistence type="predicted"/>
<evidence type="ECO:0000256" key="2">
    <source>
        <dbReference type="ARBA" id="ARBA00022692"/>
    </source>
</evidence>
<dbReference type="PANTHER" id="PTHR12223:SF45">
    <property type="entry name" value="RE50040P"/>
    <property type="match status" value="1"/>
</dbReference>
<dbReference type="GO" id="GO:0000139">
    <property type="term" value="C:Golgi membrane"/>
    <property type="evidence" value="ECO:0007669"/>
    <property type="project" value="TreeGrafter"/>
</dbReference>
<protein>
    <recommendedName>
        <fullName evidence="7">L-type lectin-like domain-containing protein</fullName>
    </recommendedName>
</protein>
<dbReference type="PROSITE" id="PS51328">
    <property type="entry name" value="L_LECTIN_LIKE"/>
    <property type="match status" value="1"/>
</dbReference>
<dbReference type="PANTHER" id="PTHR12223">
    <property type="entry name" value="VESICULAR MANNOSE-BINDING LECTIN"/>
    <property type="match status" value="1"/>
</dbReference>
<dbReference type="Proteomes" id="UP000765509">
    <property type="component" value="Unassembled WGS sequence"/>
</dbReference>
<dbReference type="InterPro" id="IPR005052">
    <property type="entry name" value="Lectin_leg"/>
</dbReference>
<keyword evidence="3" id="KW-0732">Signal</keyword>
<dbReference type="OrthoDB" id="270293at2759"/>
<accession>A0A9Q3GFL4</accession>
<dbReference type="GO" id="GO:0005793">
    <property type="term" value="C:endoplasmic reticulum-Golgi intermediate compartment"/>
    <property type="evidence" value="ECO:0007669"/>
    <property type="project" value="TreeGrafter"/>
</dbReference>
<dbReference type="SUPFAM" id="SSF49899">
    <property type="entry name" value="Concanavalin A-like lectins/glucanases"/>
    <property type="match status" value="1"/>
</dbReference>